<feature type="region of interest" description="Disordered" evidence="1">
    <location>
        <begin position="80"/>
        <end position="108"/>
    </location>
</feature>
<reference evidence="3 4" key="1">
    <citation type="journal article" date="2016" name="Nat. Commun.">
        <title>Extremotolerant tardigrade genome and improved radiotolerance of human cultured cells by tardigrade-unique protein.</title>
        <authorList>
            <person name="Hashimoto T."/>
            <person name="Horikawa D.D."/>
            <person name="Saito Y."/>
            <person name="Kuwahara H."/>
            <person name="Kozuka-Hata H."/>
            <person name="Shin-I T."/>
            <person name="Minakuchi Y."/>
            <person name="Ohishi K."/>
            <person name="Motoyama A."/>
            <person name="Aizu T."/>
            <person name="Enomoto A."/>
            <person name="Kondo K."/>
            <person name="Tanaka S."/>
            <person name="Hara Y."/>
            <person name="Koshikawa S."/>
            <person name="Sagara H."/>
            <person name="Miura T."/>
            <person name="Yokobori S."/>
            <person name="Miyagawa K."/>
            <person name="Suzuki Y."/>
            <person name="Kubo T."/>
            <person name="Oyama M."/>
            <person name="Kohara Y."/>
            <person name="Fujiyama A."/>
            <person name="Arakawa K."/>
            <person name="Katayama T."/>
            <person name="Toyoda A."/>
            <person name="Kunieda T."/>
        </authorList>
    </citation>
    <scope>NUCLEOTIDE SEQUENCE [LARGE SCALE GENOMIC DNA]</scope>
    <source>
        <strain evidence="3 4">YOKOZUNA-1</strain>
    </source>
</reference>
<evidence type="ECO:0000256" key="2">
    <source>
        <dbReference type="SAM" id="SignalP"/>
    </source>
</evidence>
<dbReference type="Proteomes" id="UP000186922">
    <property type="component" value="Unassembled WGS sequence"/>
</dbReference>
<name>A0A1D1W1P0_RAMVA</name>
<keyword evidence="2" id="KW-0732">Signal</keyword>
<dbReference type="AlphaFoldDB" id="A0A1D1W1P0"/>
<proteinExistence type="predicted"/>
<sequence>MAFLKTSVVLLALCVLIAECRSPGGPSEEARVKRSVVGTGVKGAILGGLVGAIIPGVSWKQGAAAGGALGAGAGLFKRKKHDNASPSNIDNTRTIEADSNPGSSRGLSGLMNKFNIG</sequence>
<evidence type="ECO:0000256" key="1">
    <source>
        <dbReference type="SAM" id="MobiDB-lite"/>
    </source>
</evidence>
<protein>
    <recommendedName>
        <fullName evidence="5">Glycine zipper domain-containing protein</fullName>
    </recommendedName>
</protein>
<accession>A0A1D1W1P0</accession>
<gene>
    <name evidence="3" type="primary">RvY_16579-2</name>
    <name evidence="3" type="synonym">RvY_16579.2</name>
    <name evidence="3" type="ORF">RvY_16579</name>
</gene>
<feature type="compositionally biased region" description="Polar residues" evidence="1">
    <location>
        <begin position="84"/>
        <end position="94"/>
    </location>
</feature>
<keyword evidence="4" id="KW-1185">Reference proteome</keyword>
<organism evidence="3 4">
    <name type="scientific">Ramazzottius varieornatus</name>
    <name type="common">Water bear</name>
    <name type="synonym">Tardigrade</name>
    <dbReference type="NCBI Taxonomy" id="947166"/>
    <lineage>
        <taxon>Eukaryota</taxon>
        <taxon>Metazoa</taxon>
        <taxon>Ecdysozoa</taxon>
        <taxon>Tardigrada</taxon>
        <taxon>Eutardigrada</taxon>
        <taxon>Parachela</taxon>
        <taxon>Hypsibioidea</taxon>
        <taxon>Ramazzottiidae</taxon>
        <taxon>Ramazzottius</taxon>
    </lineage>
</organism>
<evidence type="ECO:0000313" key="3">
    <source>
        <dbReference type="EMBL" id="GAV06623.1"/>
    </source>
</evidence>
<dbReference type="EMBL" id="BDGG01000013">
    <property type="protein sequence ID" value="GAV06623.1"/>
    <property type="molecule type" value="Genomic_DNA"/>
</dbReference>
<evidence type="ECO:0008006" key="5">
    <source>
        <dbReference type="Google" id="ProtNLM"/>
    </source>
</evidence>
<feature type="chain" id="PRO_5008899110" description="Glycine zipper domain-containing protein" evidence="2">
    <location>
        <begin position="21"/>
        <end position="117"/>
    </location>
</feature>
<feature type="signal peptide" evidence="2">
    <location>
        <begin position="1"/>
        <end position="20"/>
    </location>
</feature>
<comment type="caution">
    <text evidence="3">The sequence shown here is derived from an EMBL/GenBank/DDBJ whole genome shotgun (WGS) entry which is preliminary data.</text>
</comment>
<evidence type="ECO:0000313" key="4">
    <source>
        <dbReference type="Proteomes" id="UP000186922"/>
    </source>
</evidence>